<protein>
    <submittedName>
        <fullName evidence="2">Uncharacterized protein</fullName>
    </submittedName>
</protein>
<accession>A0A507ZQI3</accession>
<keyword evidence="3" id="KW-1185">Reference proteome</keyword>
<dbReference type="RefSeq" id="WP_141519725.1">
    <property type="nucleotide sequence ID" value="NZ_VICE01000150.1"/>
</dbReference>
<feature type="transmembrane region" description="Helical" evidence="1">
    <location>
        <begin position="7"/>
        <end position="29"/>
    </location>
</feature>
<evidence type="ECO:0000313" key="2">
    <source>
        <dbReference type="EMBL" id="TQD39197.1"/>
    </source>
</evidence>
<name>A0A507ZQI3_9GAMM</name>
<gene>
    <name evidence="2" type="ORF">FKV25_15680</name>
</gene>
<dbReference type="EMBL" id="VICE01000150">
    <property type="protein sequence ID" value="TQD39197.1"/>
    <property type="molecule type" value="Genomic_DNA"/>
</dbReference>
<proteinExistence type="predicted"/>
<dbReference type="Proteomes" id="UP000318212">
    <property type="component" value="Unassembled WGS sequence"/>
</dbReference>
<evidence type="ECO:0000313" key="3">
    <source>
        <dbReference type="Proteomes" id="UP000318212"/>
    </source>
</evidence>
<reference evidence="2 3" key="1">
    <citation type="submission" date="2019-06" db="EMBL/GenBank/DDBJ databases">
        <title>Lysobacter alkalisoli sp. nov. isolated from saline soil.</title>
        <authorList>
            <person name="Sun J.-Q."/>
            <person name="Xu L."/>
        </authorList>
    </citation>
    <scope>NUCLEOTIDE SEQUENCE [LARGE SCALE GENOMIC DNA]</scope>
    <source>
        <strain evidence="2 3">JCM 31130</strain>
    </source>
</reference>
<keyword evidence="1" id="KW-0812">Transmembrane</keyword>
<dbReference type="OrthoDB" id="5524567at2"/>
<sequence>MQTWHRAILSLAVILGVIALLPGAIYLIGLAKVNSRPVPADPADYTAESIAEAWTGCQESMPLAVEAMSPWNFAGKFLFGDPLEVGPGERAAWRIASAHNVARPVGGGLWWHTSGASLGIWITQHWSAEQIGATLARDNLCK</sequence>
<organism evidence="2 3">
    <name type="scientific">Marilutibacter aestuarii</name>
    <dbReference type="NCBI Taxonomy" id="1706195"/>
    <lineage>
        <taxon>Bacteria</taxon>
        <taxon>Pseudomonadati</taxon>
        <taxon>Pseudomonadota</taxon>
        <taxon>Gammaproteobacteria</taxon>
        <taxon>Lysobacterales</taxon>
        <taxon>Lysobacteraceae</taxon>
        <taxon>Marilutibacter</taxon>
    </lineage>
</organism>
<comment type="caution">
    <text evidence="2">The sequence shown here is derived from an EMBL/GenBank/DDBJ whole genome shotgun (WGS) entry which is preliminary data.</text>
</comment>
<dbReference type="AlphaFoldDB" id="A0A507ZQI3"/>
<keyword evidence="1" id="KW-1133">Transmembrane helix</keyword>
<keyword evidence="1" id="KW-0472">Membrane</keyword>
<evidence type="ECO:0000256" key="1">
    <source>
        <dbReference type="SAM" id="Phobius"/>
    </source>
</evidence>